<dbReference type="GO" id="GO:0009403">
    <property type="term" value="P:toxin biosynthetic process"/>
    <property type="evidence" value="ECO:0007669"/>
    <property type="project" value="InterPro"/>
</dbReference>
<evidence type="ECO:0000256" key="3">
    <source>
        <dbReference type="ARBA" id="ARBA00022989"/>
    </source>
</evidence>
<dbReference type="GO" id="GO:0016020">
    <property type="term" value="C:membrane"/>
    <property type="evidence" value="ECO:0007669"/>
    <property type="project" value="UniProtKB-SubCell"/>
</dbReference>
<dbReference type="STRING" id="45634.SCRDD08_02137"/>
<accession>A0A139MWR3</accession>
<proteinExistence type="predicted"/>
<dbReference type="InterPro" id="IPR003825">
    <property type="entry name" value="Colicin-V_CvpA"/>
</dbReference>
<feature type="transmembrane region" description="Helical" evidence="5">
    <location>
        <begin position="120"/>
        <end position="144"/>
    </location>
</feature>
<evidence type="ECO:0000256" key="2">
    <source>
        <dbReference type="ARBA" id="ARBA00022692"/>
    </source>
</evidence>
<dbReference type="Pfam" id="PF02674">
    <property type="entry name" value="Colicin_V"/>
    <property type="match status" value="1"/>
</dbReference>
<evidence type="ECO:0000313" key="7">
    <source>
        <dbReference type="Proteomes" id="UP000070377"/>
    </source>
</evidence>
<gene>
    <name evidence="6" type="ORF">SCRDD08_02137</name>
</gene>
<comment type="subcellular location">
    <subcellularLocation>
        <location evidence="1">Membrane</location>
        <topology evidence="1">Multi-pass membrane protein</topology>
    </subcellularLocation>
</comment>
<evidence type="ECO:0000256" key="4">
    <source>
        <dbReference type="ARBA" id="ARBA00023136"/>
    </source>
</evidence>
<evidence type="ECO:0000313" key="6">
    <source>
        <dbReference type="EMBL" id="KXT68205.1"/>
    </source>
</evidence>
<comment type="caution">
    <text evidence="6">The sequence shown here is derived from an EMBL/GenBank/DDBJ whole genome shotgun (WGS) entry which is preliminary data.</text>
</comment>
<feature type="transmembrane region" description="Helical" evidence="5">
    <location>
        <begin position="79"/>
        <end position="100"/>
    </location>
</feature>
<dbReference type="AlphaFoldDB" id="A0A139MWR3"/>
<dbReference type="PANTHER" id="PTHR37306">
    <property type="entry name" value="COLICIN V PRODUCTION PROTEIN"/>
    <property type="match status" value="1"/>
</dbReference>
<keyword evidence="3 5" id="KW-1133">Transmembrane helix</keyword>
<dbReference type="RefSeq" id="WP_061423611.1">
    <property type="nucleotide sequence ID" value="NZ_KQ969066.1"/>
</dbReference>
<protein>
    <submittedName>
        <fullName evidence="6">Colicin V production protein</fullName>
    </submittedName>
</protein>
<keyword evidence="2 5" id="KW-0812">Transmembrane</keyword>
<evidence type="ECO:0000256" key="1">
    <source>
        <dbReference type="ARBA" id="ARBA00004141"/>
    </source>
</evidence>
<reference evidence="6 7" key="1">
    <citation type="submission" date="2016-01" db="EMBL/GenBank/DDBJ databases">
        <title>Highly variable Streptococcus oralis are common among viridans streptococci isolated from primates.</title>
        <authorList>
            <person name="Denapaite D."/>
            <person name="Rieger M."/>
            <person name="Koendgen S."/>
            <person name="Brueckner R."/>
            <person name="Ochigava I."/>
            <person name="Kappeler P."/>
            <person name="Maetz-Rensing K."/>
            <person name="Leendertz F."/>
            <person name="Hakenbeck R."/>
        </authorList>
    </citation>
    <scope>NUCLEOTIDE SEQUENCE [LARGE SCALE GENOMIC DNA]</scope>
    <source>
        <strain evidence="6 7">DD08</strain>
    </source>
</reference>
<evidence type="ECO:0000256" key="5">
    <source>
        <dbReference type="SAM" id="Phobius"/>
    </source>
</evidence>
<dbReference type="Proteomes" id="UP000070377">
    <property type="component" value="Unassembled WGS sequence"/>
</dbReference>
<name>A0A139MWR3_STRCR</name>
<organism evidence="6 7">
    <name type="scientific">Streptococcus cristatus</name>
    <dbReference type="NCBI Taxonomy" id="45634"/>
    <lineage>
        <taxon>Bacteria</taxon>
        <taxon>Bacillati</taxon>
        <taxon>Bacillota</taxon>
        <taxon>Bacilli</taxon>
        <taxon>Lactobacillales</taxon>
        <taxon>Streptococcaceae</taxon>
        <taxon>Streptococcus</taxon>
    </lineage>
</organism>
<keyword evidence="4 5" id="KW-0472">Membrane</keyword>
<sequence>MFAIIILLILAWSFYIGYSRGIVLQGYYAAMTIVSMLVAGALYQGLAKSISLWVPYASAVKGSSTYFFASSQLFHLDKVFYAGLAYLLVFSLVYIVGRFFGIFVNVIPYPNKWDTKVFNMVSGAIAVFIALFVIEMGLTILATVPMSFIQERLNSSLLIRFIINHTPVTSSILHDLWVTKIIG</sequence>
<dbReference type="EMBL" id="LQRD01000084">
    <property type="protein sequence ID" value="KXT68205.1"/>
    <property type="molecule type" value="Genomic_DNA"/>
</dbReference>
<dbReference type="PATRIC" id="fig|45634.12.peg.2228"/>
<dbReference type="PANTHER" id="PTHR37306:SF1">
    <property type="entry name" value="COLICIN V PRODUCTION PROTEIN"/>
    <property type="match status" value="1"/>
</dbReference>